<organism evidence="5 6">
    <name type="scientific">Micromonospora eburnea</name>
    <dbReference type="NCBI Taxonomy" id="227316"/>
    <lineage>
        <taxon>Bacteria</taxon>
        <taxon>Bacillati</taxon>
        <taxon>Actinomycetota</taxon>
        <taxon>Actinomycetes</taxon>
        <taxon>Micromonosporales</taxon>
        <taxon>Micromonosporaceae</taxon>
        <taxon>Micromonospora</taxon>
    </lineage>
</organism>
<name>A0A1C6UVW6_9ACTN</name>
<reference evidence="6" key="1">
    <citation type="submission" date="2016-06" db="EMBL/GenBank/DDBJ databases">
        <authorList>
            <person name="Varghese N."/>
            <person name="Submissions Spin"/>
        </authorList>
    </citation>
    <scope>NUCLEOTIDE SEQUENCE [LARGE SCALE GENOMIC DNA]</scope>
    <source>
        <strain evidence="6">DSM 44814</strain>
    </source>
</reference>
<evidence type="ECO:0000256" key="3">
    <source>
        <dbReference type="ARBA" id="ARBA00023163"/>
    </source>
</evidence>
<protein>
    <submittedName>
        <fullName evidence="5">Helix-turn-helix domain-containing protein</fullName>
    </submittedName>
</protein>
<dbReference type="AlphaFoldDB" id="A0A1C6UVW6"/>
<dbReference type="InterPro" id="IPR051011">
    <property type="entry name" value="Metal_resp_trans_reg"/>
</dbReference>
<dbReference type="InterPro" id="IPR011991">
    <property type="entry name" value="ArsR-like_HTH"/>
</dbReference>
<dbReference type="PANTHER" id="PTHR43132:SF8">
    <property type="entry name" value="HTH-TYPE TRANSCRIPTIONAL REGULATOR KMTR"/>
    <property type="match status" value="1"/>
</dbReference>
<keyword evidence="2" id="KW-0238">DNA-binding</keyword>
<dbReference type="Proteomes" id="UP000199696">
    <property type="component" value="Unassembled WGS sequence"/>
</dbReference>
<dbReference type="CDD" id="cd00090">
    <property type="entry name" value="HTH_ARSR"/>
    <property type="match status" value="1"/>
</dbReference>
<keyword evidence="1" id="KW-0805">Transcription regulation</keyword>
<accession>A0A1C6UVW6</accession>
<evidence type="ECO:0000256" key="2">
    <source>
        <dbReference type="ARBA" id="ARBA00023125"/>
    </source>
</evidence>
<evidence type="ECO:0000313" key="5">
    <source>
        <dbReference type="EMBL" id="SCL58212.1"/>
    </source>
</evidence>
<dbReference type="InterPro" id="IPR036388">
    <property type="entry name" value="WH-like_DNA-bd_sf"/>
</dbReference>
<dbReference type="SMART" id="SM00418">
    <property type="entry name" value="HTH_ARSR"/>
    <property type="match status" value="1"/>
</dbReference>
<gene>
    <name evidence="5" type="ORF">GA0070604_3780</name>
</gene>
<dbReference type="GO" id="GO:0003677">
    <property type="term" value="F:DNA binding"/>
    <property type="evidence" value="ECO:0007669"/>
    <property type="project" value="UniProtKB-KW"/>
</dbReference>
<evidence type="ECO:0000256" key="1">
    <source>
        <dbReference type="ARBA" id="ARBA00023015"/>
    </source>
</evidence>
<keyword evidence="3" id="KW-0804">Transcription</keyword>
<proteinExistence type="predicted"/>
<feature type="domain" description="HTH arsR-type" evidence="4">
    <location>
        <begin position="246"/>
        <end position="317"/>
    </location>
</feature>
<dbReference type="EMBL" id="FMHY01000002">
    <property type="protein sequence ID" value="SCL58212.1"/>
    <property type="molecule type" value="Genomic_DNA"/>
</dbReference>
<sequence length="325" mass="35763">MLRIHFTAEDLGRVRVLSQPDPMWETVLSIFRLQDRGLPFVFHEWRRAVAPACSRDDLAILRALVPGGYFPDFLTPSEGQLGLDAGIEALLSTPRSRFRAELDILASRHRLPSWTRRLADGDRETVQRLADAIRGHFRSAVEPYWQQARAHIDADRARRARAILDGGTEGLLSSYLPMMRWSSPVLSVDVRHDQDVYLDGRGLLLVPSFISMSTPDFLHDHTLPQVLVYPVEHTRPVSAAASTPRRSLAALIGDTRTAVLEGIGEGSSTTELARRIGVSAASISQHTAVLRSAGLIRTGRVGKAVLHTLTPLGEALLRPGLATTA</sequence>
<dbReference type="PANTHER" id="PTHR43132">
    <property type="entry name" value="ARSENICAL RESISTANCE OPERON REPRESSOR ARSR-RELATED"/>
    <property type="match status" value="1"/>
</dbReference>
<dbReference type="OrthoDB" id="3808065at2"/>
<dbReference type="InterPro" id="IPR036390">
    <property type="entry name" value="WH_DNA-bd_sf"/>
</dbReference>
<dbReference type="SUPFAM" id="SSF46785">
    <property type="entry name" value="Winged helix' DNA-binding domain"/>
    <property type="match status" value="1"/>
</dbReference>
<dbReference type="InterPro" id="IPR001845">
    <property type="entry name" value="HTH_ArsR_DNA-bd_dom"/>
</dbReference>
<dbReference type="Gene3D" id="1.10.10.10">
    <property type="entry name" value="Winged helix-like DNA-binding domain superfamily/Winged helix DNA-binding domain"/>
    <property type="match status" value="1"/>
</dbReference>
<dbReference type="STRING" id="227316.GA0070604_3780"/>
<dbReference type="GO" id="GO:0003700">
    <property type="term" value="F:DNA-binding transcription factor activity"/>
    <property type="evidence" value="ECO:0007669"/>
    <property type="project" value="InterPro"/>
</dbReference>
<keyword evidence="6" id="KW-1185">Reference proteome</keyword>
<evidence type="ECO:0000313" key="6">
    <source>
        <dbReference type="Proteomes" id="UP000199696"/>
    </source>
</evidence>
<evidence type="ECO:0000259" key="4">
    <source>
        <dbReference type="SMART" id="SM00418"/>
    </source>
</evidence>